<keyword evidence="4" id="KW-0732">Signal</keyword>
<feature type="domain" description="Glycosyl-hydrolase 97 catalytic" evidence="5">
    <location>
        <begin position="330"/>
        <end position="527"/>
    </location>
</feature>
<keyword evidence="9" id="KW-1185">Reference proteome</keyword>
<dbReference type="InterPro" id="IPR013785">
    <property type="entry name" value="Aldolase_TIM"/>
</dbReference>
<evidence type="ECO:0000256" key="3">
    <source>
        <dbReference type="ARBA" id="ARBA00022837"/>
    </source>
</evidence>
<protein>
    <submittedName>
        <fullName evidence="8">Glycoside hydrolase family 97 protein</fullName>
    </submittedName>
</protein>
<dbReference type="PANTHER" id="PTHR35803">
    <property type="entry name" value="GLUCAN 1,4-ALPHA-GLUCOSIDASE SUSB-RELATED"/>
    <property type="match status" value="1"/>
</dbReference>
<evidence type="ECO:0000256" key="4">
    <source>
        <dbReference type="SAM" id="SignalP"/>
    </source>
</evidence>
<dbReference type="InterPro" id="IPR019563">
    <property type="entry name" value="GH97_catalytic"/>
</dbReference>
<evidence type="ECO:0000256" key="2">
    <source>
        <dbReference type="ARBA" id="ARBA00011245"/>
    </source>
</evidence>
<evidence type="ECO:0000256" key="1">
    <source>
        <dbReference type="ARBA" id="ARBA00001913"/>
    </source>
</evidence>
<dbReference type="InterPro" id="IPR029486">
    <property type="entry name" value="GH97_N"/>
</dbReference>
<sequence length="726" mass="82546">MKHYLFSLLFTLTFLSNVAAQQLKSPNQKFTMDFSLLSDGTPSYTLSYKNNVVIKPSKLGLELKSDKKTMLFDLTYSTNPAEKKLLFDKNSLLNNFTITDTQTATFDENWKPVWGEVASIRNHYNELAVTLNQKETDRKIVIRFRLFDDGLGFRYEFPSQKNLTYFVIKEERTQFAMTGDHTAFWIPGDYDTQEYDYTTSKLSEIRGLSEKATTANVSQKSFSTTGVQTSLMLKTADGLYINLHEAALINYSCMHLNLDDKNMVFESWLTPDAKGDKGYMQAPNHSPWRTIIVSDDAREILASKMTLNLNDPNKIEDTSWIKPVKYVGVWWEMITGKSSWAYTDEFPTVQLGVSDFSKAKPNGKHGANNTNVKKYIDFAAKHGFDAVLVEGWNEGWEDWFGHSKDYVFDFLTAYPDFDVKGLHEYAKSKGIKMMMHHETSGSVRNYERHMDKAYQFMKDNGYDAVKSGYVGDIMPRGENHYSQWIVNHFQYALEKAAEYKIMLNAHEAVRPTGISRTYPNLIGNEAARGTEYQAFGGSKPNHVTVLPFTRLVGGPMDYTPGIFEMDLSKLNPDNNSHVNSTIANQLALYVTMYSPLQMAADTPENYDRFPDAFQFIKDVAVDWSDSKYLEAEPGQYVTVARKAKVTNNWFIGNVNGDTSRTSTIKFDFLEKGKKYVATIYADAKEAHYKTNPQAYTIRKMTVTNKSKLAQLSAPGGGYAISIVEIK</sequence>
<dbReference type="InterPro" id="IPR029483">
    <property type="entry name" value="GH97_C"/>
</dbReference>
<comment type="cofactor">
    <cofactor evidence="1">
        <name>Ca(2+)</name>
        <dbReference type="ChEBI" id="CHEBI:29108"/>
    </cofactor>
</comment>
<evidence type="ECO:0000259" key="6">
    <source>
        <dbReference type="Pfam" id="PF14508"/>
    </source>
</evidence>
<dbReference type="GO" id="GO:0016787">
    <property type="term" value="F:hydrolase activity"/>
    <property type="evidence" value="ECO:0007669"/>
    <property type="project" value="UniProtKB-KW"/>
</dbReference>
<feature type="domain" description="Glycosyl-hydrolase 97 N-terminal" evidence="6">
    <location>
        <begin position="23"/>
        <end position="312"/>
    </location>
</feature>
<dbReference type="Pfam" id="PF10566">
    <property type="entry name" value="Glyco_hydro_97"/>
    <property type="match status" value="1"/>
</dbReference>
<keyword evidence="8" id="KW-0378">Hydrolase</keyword>
<dbReference type="SUPFAM" id="SSF51445">
    <property type="entry name" value="(Trans)glycosidases"/>
    <property type="match status" value="1"/>
</dbReference>
<dbReference type="InterPro" id="IPR017853">
    <property type="entry name" value="GH"/>
</dbReference>
<dbReference type="Proteomes" id="UP000280825">
    <property type="component" value="Unassembled WGS sequence"/>
</dbReference>
<dbReference type="EMBL" id="RYDJ01000001">
    <property type="protein sequence ID" value="RTZ08170.1"/>
    <property type="molecule type" value="Genomic_DNA"/>
</dbReference>
<dbReference type="RefSeq" id="WP_126561438.1">
    <property type="nucleotide sequence ID" value="NZ_RYDJ01000001.1"/>
</dbReference>
<dbReference type="Pfam" id="PF14508">
    <property type="entry name" value="GH97_N"/>
    <property type="match status" value="1"/>
</dbReference>
<feature type="signal peptide" evidence="4">
    <location>
        <begin position="1"/>
        <end position="19"/>
    </location>
</feature>
<dbReference type="AlphaFoldDB" id="A0A432CRA4"/>
<evidence type="ECO:0000259" key="5">
    <source>
        <dbReference type="Pfam" id="PF10566"/>
    </source>
</evidence>
<accession>A0A432CRA4</accession>
<feature type="chain" id="PRO_5019242336" evidence="4">
    <location>
        <begin position="20"/>
        <end position="726"/>
    </location>
</feature>
<dbReference type="Gene3D" id="2.70.98.10">
    <property type="match status" value="1"/>
</dbReference>
<dbReference type="InterPro" id="IPR014718">
    <property type="entry name" value="GH-type_carb-bd"/>
</dbReference>
<dbReference type="Gene3D" id="3.20.20.70">
    <property type="entry name" value="Aldolase class I"/>
    <property type="match status" value="1"/>
</dbReference>
<feature type="domain" description="Glycosyl-hydrolase 97 C-terminal oligomerisation" evidence="7">
    <location>
        <begin position="622"/>
        <end position="722"/>
    </location>
</feature>
<organism evidence="8 9">
    <name type="scientific">Flavobacterium bomense</name>
    <dbReference type="NCBI Taxonomy" id="2497483"/>
    <lineage>
        <taxon>Bacteria</taxon>
        <taxon>Pseudomonadati</taxon>
        <taxon>Bacteroidota</taxon>
        <taxon>Flavobacteriia</taxon>
        <taxon>Flavobacteriales</taxon>
        <taxon>Flavobacteriaceae</taxon>
        <taxon>Flavobacterium</taxon>
    </lineage>
</organism>
<reference evidence="8 9" key="1">
    <citation type="submission" date="2018-12" db="EMBL/GenBank/DDBJ databases">
        <title>Flavobacterium sp. nov., isolated from glacier ice.</title>
        <authorList>
            <person name="Liu Q."/>
            <person name="Xin Y.-H."/>
        </authorList>
    </citation>
    <scope>NUCLEOTIDE SEQUENCE [LARGE SCALE GENOMIC DNA]</scope>
    <source>
        <strain evidence="8 9">RB1N8</strain>
    </source>
</reference>
<evidence type="ECO:0000259" key="7">
    <source>
        <dbReference type="Pfam" id="PF14509"/>
    </source>
</evidence>
<evidence type="ECO:0000313" key="9">
    <source>
        <dbReference type="Proteomes" id="UP000280825"/>
    </source>
</evidence>
<name>A0A432CRA4_9FLAO</name>
<comment type="subunit">
    <text evidence="2">Monomer.</text>
</comment>
<dbReference type="Pfam" id="PF14509">
    <property type="entry name" value="GH97_C"/>
    <property type="match status" value="1"/>
</dbReference>
<keyword evidence="3" id="KW-0106">Calcium</keyword>
<dbReference type="PANTHER" id="PTHR35803:SF1">
    <property type="entry name" value="GLUCAN 1,4-ALPHA-GLUCOSIDASE SUSB"/>
    <property type="match status" value="1"/>
</dbReference>
<proteinExistence type="predicted"/>
<dbReference type="FunFam" id="3.20.20.70:FF:000220">
    <property type="entry name" value="Glucan 1,4-alpha-glucosidase SusB"/>
    <property type="match status" value="1"/>
</dbReference>
<dbReference type="GO" id="GO:0030246">
    <property type="term" value="F:carbohydrate binding"/>
    <property type="evidence" value="ECO:0007669"/>
    <property type="project" value="InterPro"/>
</dbReference>
<evidence type="ECO:0000313" key="8">
    <source>
        <dbReference type="EMBL" id="RTZ08170.1"/>
    </source>
</evidence>
<comment type="caution">
    <text evidence="8">The sequence shown here is derived from an EMBL/GenBank/DDBJ whole genome shotgun (WGS) entry which is preliminary data.</text>
</comment>
<gene>
    <name evidence="8" type="ORF">EKL98_02300</name>
</gene>
<dbReference type="InterPro" id="IPR052720">
    <property type="entry name" value="Glycosyl_hydrolase_97"/>
</dbReference>